<dbReference type="Pfam" id="PF03319">
    <property type="entry name" value="EutN_CcmL"/>
    <property type="match status" value="1"/>
</dbReference>
<evidence type="ECO:0000313" key="5">
    <source>
        <dbReference type="Proteomes" id="UP000034076"/>
    </source>
</evidence>
<dbReference type="AlphaFoldDB" id="A0A0M2NER3"/>
<dbReference type="PROSITE" id="PS51932">
    <property type="entry name" value="BMV"/>
    <property type="match status" value="1"/>
</dbReference>
<organism evidence="4 5">
    <name type="scientific">Christensenella hongkongensis</name>
    <dbReference type="NCBI Taxonomy" id="270498"/>
    <lineage>
        <taxon>Bacteria</taxon>
        <taxon>Bacillati</taxon>
        <taxon>Bacillota</taxon>
        <taxon>Clostridia</taxon>
        <taxon>Christensenellales</taxon>
        <taxon>Christensenellaceae</taxon>
        <taxon>Christensenella</taxon>
    </lineage>
</organism>
<dbReference type="OrthoDB" id="196195at2"/>
<protein>
    <submittedName>
        <fullName evidence="4">Propanediol utilization polyhedral body protein PduN</fullName>
    </submittedName>
</protein>
<accession>A0A0M2NER3</accession>
<dbReference type="CDD" id="cd01614">
    <property type="entry name" value="EutN_CcmL"/>
    <property type="match status" value="1"/>
</dbReference>
<dbReference type="EMBL" id="LAYJ01000133">
    <property type="protein sequence ID" value="KKI49461.1"/>
    <property type="molecule type" value="Genomic_DNA"/>
</dbReference>
<evidence type="ECO:0000256" key="3">
    <source>
        <dbReference type="ARBA" id="ARBA00024446"/>
    </source>
</evidence>
<evidence type="ECO:0000256" key="1">
    <source>
        <dbReference type="ARBA" id="ARBA00023587"/>
    </source>
</evidence>
<dbReference type="Gene3D" id="2.40.50.220">
    <property type="entry name" value="EutN/Ccml"/>
    <property type="match status" value="1"/>
</dbReference>
<evidence type="ECO:0000313" key="4">
    <source>
        <dbReference type="EMBL" id="KKI49461.1"/>
    </source>
</evidence>
<keyword evidence="3" id="KW-1283">Bacterial microcompartment</keyword>
<comment type="subcellular location">
    <subcellularLocation>
        <location evidence="1">Carboxysome</location>
    </subcellularLocation>
</comment>
<proteinExistence type="predicted"/>
<gene>
    <name evidence="4" type="ORF">CHK_3039</name>
</gene>
<dbReference type="SUPFAM" id="SSF159133">
    <property type="entry name" value="EutN/CcmL-like"/>
    <property type="match status" value="1"/>
</dbReference>
<dbReference type="GO" id="GO:0031470">
    <property type="term" value="C:carboxysome"/>
    <property type="evidence" value="ECO:0007669"/>
    <property type="project" value="UniProtKB-SubCell"/>
</dbReference>
<dbReference type="InterPro" id="IPR036677">
    <property type="entry name" value="EutN_CcmL_sf"/>
</dbReference>
<keyword evidence="2" id="KW-1282">Carboxysome</keyword>
<sequence length="95" mass="10250">MRIARVVGNVVSTIKDESYYGYKLMIIEYLDENGEPDGNRLIAFDAGQAGVGDTVLVNVDGGAANMLLDKDIIADVTICGVLDSFTYDGKTTRLN</sequence>
<evidence type="ECO:0000256" key="2">
    <source>
        <dbReference type="ARBA" id="ARBA00023669"/>
    </source>
</evidence>
<name>A0A0M2NER3_9FIRM</name>
<dbReference type="InterPro" id="IPR004992">
    <property type="entry name" value="EutN_CcmL"/>
</dbReference>
<keyword evidence="5" id="KW-1185">Reference proteome</keyword>
<dbReference type="RefSeq" id="WP_046444797.1">
    <property type="nucleotide sequence ID" value="NZ_CAUERS010000035.1"/>
</dbReference>
<dbReference type="PANTHER" id="PTHR36539">
    <property type="entry name" value="ETHANOLAMINE UTILIZATION PROTEIN EUTN"/>
    <property type="match status" value="1"/>
</dbReference>
<dbReference type="Proteomes" id="UP000034076">
    <property type="component" value="Unassembled WGS sequence"/>
</dbReference>
<comment type="caution">
    <text evidence="4">The sequence shown here is derived from an EMBL/GenBank/DDBJ whole genome shotgun (WGS) entry which is preliminary data.</text>
</comment>
<dbReference type="STRING" id="270498.CHK_3039"/>
<reference evidence="4 5" key="1">
    <citation type="submission" date="2015-04" db="EMBL/GenBank/DDBJ databases">
        <title>Draft genome sequence of bacteremic isolate Catabacter hongkongensis type strain HKU16T.</title>
        <authorList>
            <person name="Lau S.K."/>
            <person name="Teng J.L."/>
            <person name="Huang Y."/>
            <person name="Curreem S.O."/>
            <person name="Tsui S.K."/>
            <person name="Woo P.C."/>
        </authorList>
    </citation>
    <scope>NUCLEOTIDE SEQUENCE [LARGE SCALE GENOMIC DNA]</scope>
    <source>
        <strain evidence="4 5">HKU16</strain>
    </source>
</reference>